<dbReference type="EMBL" id="CP053586">
    <property type="protein sequence ID" value="WNZ21642.1"/>
    <property type="molecule type" value="Genomic_DNA"/>
</dbReference>
<name>A0AA96WS31_9CYAN</name>
<protein>
    <recommendedName>
        <fullName evidence="2">Type I restriction enzyme R protein N-terminal domain-containing protein</fullName>
    </recommendedName>
</protein>
<dbReference type="AlphaFoldDB" id="A0AA96WS31"/>
<sequence>MTQPRSILQEGQSYTFRSYFEMPYESDEILAEFGYVLERSRLSLPKTTQPLEHLVEFQQRIEDSLLLVSLSSETARRETLVAPVLLEVARYCRCQLRIEYPLMVNNWLRGNLDYLLWLKNSLLVVEAKNDDLTRGFTQLAVEMIALAEAKGQHSLYGAVTIGDAWRFGLLDRTQKRITQDIALYRVPDDLEELVRSLIGMIE</sequence>
<reference evidence="1" key="1">
    <citation type="submission" date="2020-05" db="EMBL/GenBank/DDBJ databases">
        <authorList>
            <person name="Zhu T."/>
            <person name="Keshari N."/>
            <person name="Lu X."/>
        </authorList>
    </citation>
    <scope>NUCLEOTIDE SEQUENCE</scope>
    <source>
        <strain evidence="1">NK1-12</strain>
    </source>
</reference>
<dbReference type="RefSeq" id="WP_316432907.1">
    <property type="nucleotide sequence ID" value="NZ_CP053586.1"/>
</dbReference>
<proteinExistence type="predicted"/>
<evidence type="ECO:0008006" key="2">
    <source>
        <dbReference type="Google" id="ProtNLM"/>
    </source>
</evidence>
<accession>A0AA96WS31</accession>
<gene>
    <name evidence="1" type="ORF">HJG54_01315</name>
</gene>
<evidence type="ECO:0000313" key="1">
    <source>
        <dbReference type="EMBL" id="WNZ21642.1"/>
    </source>
</evidence>
<organism evidence="1">
    <name type="scientific">Leptolyngbya sp. NK1-12</name>
    <dbReference type="NCBI Taxonomy" id="2547451"/>
    <lineage>
        <taxon>Bacteria</taxon>
        <taxon>Bacillati</taxon>
        <taxon>Cyanobacteriota</taxon>
        <taxon>Cyanophyceae</taxon>
        <taxon>Leptolyngbyales</taxon>
        <taxon>Leptolyngbyaceae</taxon>
        <taxon>Leptolyngbya group</taxon>
        <taxon>Leptolyngbya</taxon>
    </lineage>
</organism>